<organism evidence="3 4">
    <name type="scientific">Marasmius oreades</name>
    <name type="common">fairy-ring Marasmius</name>
    <dbReference type="NCBI Taxonomy" id="181124"/>
    <lineage>
        <taxon>Eukaryota</taxon>
        <taxon>Fungi</taxon>
        <taxon>Dikarya</taxon>
        <taxon>Basidiomycota</taxon>
        <taxon>Agaricomycotina</taxon>
        <taxon>Agaricomycetes</taxon>
        <taxon>Agaricomycetidae</taxon>
        <taxon>Agaricales</taxon>
        <taxon>Marasmiineae</taxon>
        <taxon>Marasmiaceae</taxon>
        <taxon>Marasmius</taxon>
    </lineage>
</organism>
<evidence type="ECO:0000256" key="1">
    <source>
        <dbReference type="SAM" id="Phobius"/>
    </source>
</evidence>
<dbReference type="InterPro" id="IPR045340">
    <property type="entry name" value="DUF6533"/>
</dbReference>
<keyword evidence="1" id="KW-0812">Transmembrane</keyword>
<sequence length="344" mass="38960">MECLFWRHLASTVIIGLNSTSIFPPLGIAMADSIPSDVNILETLQHEMIDHYFLAAGGALFIYDVFINLDVELMYIWPAVNLRKRPINKVSVAFNFMYLAQRYLPLVDQVILDQYILFGAPSTTACMIGFTMSAWCSILGILLSELMLALRIWAVWERSAFIGVILIALSLGCSAPAMFFFARFMQGIQYFEFHLSRPSQDIGRCLNLMTNRDVYICWILLMVYDSASFILMAIPGFRAYREGGSSDLVKLVYRDGVIYYALLFLVSLVNVIIILLLPVRFLHPEGYTVRSNACFLPLISMTSSLSYLLSSVSFTPSSPAVPSFTYANWLLRIIPRRETHRTGR</sequence>
<accession>A0A9P7RXS3</accession>
<keyword evidence="4" id="KW-1185">Reference proteome</keyword>
<feature type="transmembrane region" description="Helical" evidence="1">
    <location>
        <begin position="51"/>
        <end position="77"/>
    </location>
</feature>
<feature type="transmembrane region" description="Helical" evidence="1">
    <location>
        <begin position="134"/>
        <end position="154"/>
    </location>
</feature>
<evidence type="ECO:0000259" key="2">
    <source>
        <dbReference type="Pfam" id="PF20151"/>
    </source>
</evidence>
<name>A0A9P7RXS3_9AGAR</name>
<dbReference type="KEGG" id="more:E1B28_010686"/>
<gene>
    <name evidence="3" type="ORF">E1B28_010686</name>
</gene>
<comment type="caution">
    <text evidence="3">The sequence shown here is derived from an EMBL/GenBank/DDBJ whole genome shotgun (WGS) entry which is preliminary data.</text>
</comment>
<feature type="transmembrane region" description="Helical" evidence="1">
    <location>
        <begin position="160"/>
        <end position="182"/>
    </location>
</feature>
<feature type="transmembrane region" description="Helical" evidence="1">
    <location>
        <begin position="294"/>
        <end position="314"/>
    </location>
</feature>
<feature type="transmembrane region" description="Helical" evidence="1">
    <location>
        <begin position="214"/>
        <end position="237"/>
    </location>
</feature>
<dbReference type="EMBL" id="CM032186">
    <property type="protein sequence ID" value="KAG7091665.1"/>
    <property type="molecule type" value="Genomic_DNA"/>
</dbReference>
<keyword evidence="1" id="KW-1133">Transmembrane helix</keyword>
<dbReference type="Proteomes" id="UP001049176">
    <property type="component" value="Chromosome 6"/>
</dbReference>
<dbReference type="AlphaFoldDB" id="A0A9P7RXS3"/>
<feature type="transmembrane region" description="Helical" evidence="1">
    <location>
        <begin position="257"/>
        <end position="282"/>
    </location>
</feature>
<dbReference type="RefSeq" id="XP_043008135.1">
    <property type="nucleotide sequence ID" value="XM_043155662.1"/>
</dbReference>
<evidence type="ECO:0000313" key="3">
    <source>
        <dbReference type="EMBL" id="KAG7091665.1"/>
    </source>
</evidence>
<proteinExistence type="predicted"/>
<evidence type="ECO:0000313" key="4">
    <source>
        <dbReference type="Proteomes" id="UP001049176"/>
    </source>
</evidence>
<keyword evidence="1" id="KW-0472">Membrane</keyword>
<dbReference type="OrthoDB" id="3350812at2759"/>
<dbReference type="GeneID" id="66079762"/>
<protein>
    <recommendedName>
        <fullName evidence="2">DUF6533 domain-containing protein</fullName>
    </recommendedName>
</protein>
<feature type="transmembrane region" description="Helical" evidence="1">
    <location>
        <begin position="12"/>
        <end position="31"/>
    </location>
</feature>
<feature type="domain" description="DUF6533" evidence="2">
    <location>
        <begin position="52"/>
        <end position="107"/>
    </location>
</feature>
<dbReference type="Pfam" id="PF20151">
    <property type="entry name" value="DUF6533"/>
    <property type="match status" value="1"/>
</dbReference>
<reference evidence="3" key="1">
    <citation type="journal article" date="2021" name="Genome Biol. Evol.">
        <title>The assembled and annotated genome of the fairy-ring fungus Marasmius oreades.</title>
        <authorList>
            <person name="Hiltunen M."/>
            <person name="Ament-Velasquez S.L."/>
            <person name="Johannesson H."/>
        </authorList>
    </citation>
    <scope>NUCLEOTIDE SEQUENCE</scope>
    <source>
        <strain evidence="3">03SP1</strain>
    </source>
</reference>